<evidence type="ECO:0000313" key="2">
    <source>
        <dbReference type="Proteomes" id="UP001265746"/>
    </source>
</evidence>
<dbReference type="Pfam" id="PF20174">
    <property type="entry name" value="DUF6540"/>
    <property type="match status" value="1"/>
</dbReference>
<name>A0AAD9SN71_PHOAM</name>
<evidence type="ECO:0000313" key="1">
    <source>
        <dbReference type="EMBL" id="KAK2613196.1"/>
    </source>
</evidence>
<gene>
    <name evidence="1" type="ORF">N8I77_000123</name>
</gene>
<dbReference type="AlphaFoldDB" id="A0AAD9SN71"/>
<dbReference type="InterPro" id="IPR046670">
    <property type="entry name" value="DUF6540"/>
</dbReference>
<dbReference type="Proteomes" id="UP001265746">
    <property type="component" value="Unassembled WGS sequence"/>
</dbReference>
<protein>
    <submittedName>
        <fullName evidence="1">Uncharacterized protein</fullName>
    </submittedName>
</protein>
<organism evidence="1 2">
    <name type="scientific">Phomopsis amygdali</name>
    <name type="common">Fusicoccum amygdali</name>
    <dbReference type="NCBI Taxonomy" id="1214568"/>
    <lineage>
        <taxon>Eukaryota</taxon>
        <taxon>Fungi</taxon>
        <taxon>Dikarya</taxon>
        <taxon>Ascomycota</taxon>
        <taxon>Pezizomycotina</taxon>
        <taxon>Sordariomycetes</taxon>
        <taxon>Sordariomycetidae</taxon>
        <taxon>Diaporthales</taxon>
        <taxon>Diaporthaceae</taxon>
        <taxon>Diaporthe</taxon>
    </lineage>
</organism>
<proteinExistence type="predicted"/>
<keyword evidence="2" id="KW-1185">Reference proteome</keyword>
<sequence length="235" mass="26148">MANIHHAGSLSGHHGTSTTIICTCKFPKPYMSNDNYDDINGNGEISKILLTENLQMDNGAMYTRRHVCEPATNPNPWKDVAKIARPKTPPKNKSLWVVRQRQDGKNPHWSLFAAFNDDTDGPPGRVWQVNGDPDVGMHYAHGSPDQGIHIFLSAYFADKLLVCDNLSQDWETKLDEIAHTIKPPGPPKTPELKVLDRLTSTAVPARLGCGRFWTSSWRRALFLALLLLKPGTSSL</sequence>
<reference evidence="1" key="1">
    <citation type="submission" date="2023-06" db="EMBL/GenBank/DDBJ databases">
        <authorList>
            <person name="Noh H."/>
        </authorList>
    </citation>
    <scope>NUCLEOTIDE SEQUENCE</scope>
    <source>
        <strain evidence="1">DUCC20226</strain>
    </source>
</reference>
<comment type="caution">
    <text evidence="1">The sequence shown here is derived from an EMBL/GenBank/DDBJ whole genome shotgun (WGS) entry which is preliminary data.</text>
</comment>
<accession>A0AAD9SN71</accession>
<dbReference type="EMBL" id="JAUJFL010000001">
    <property type="protein sequence ID" value="KAK2613196.1"/>
    <property type="molecule type" value="Genomic_DNA"/>
</dbReference>